<evidence type="ECO:0000313" key="2">
    <source>
        <dbReference type="Proteomes" id="UP000291995"/>
    </source>
</evidence>
<dbReference type="AlphaFoldDB" id="A0AAQ3CLR0"/>
<dbReference type="Proteomes" id="UP000291995">
    <property type="component" value="Chromosome"/>
</dbReference>
<accession>A0AAQ3CLR0</accession>
<evidence type="ECO:0000313" key="1">
    <source>
        <dbReference type="EMBL" id="WEG86005.1"/>
    </source>
</evidence>
<proteinExistence type="predicted"/>
<sequence>MRRILSITLIMILFISCNNDAIIGLSSSYFDEIKANNSRNQAYQDWKNLMKI</sequence>
<dbReference type="PROSITE" id="PS51257">
    <property type="entry name" value="PROKAR_LIPOPROTEIN"/>
    <property type="match status" value="1"/>
</dbReference>
<dbReference type="EMBL" id="CP036557">
    <property type="protein sequence ID" value="WEG86005.1"/>
    <property type="molecule type" value="Genomic_DNA"/>
</dbReference>
<protein>
    <submittedName>
        <fullName evidence="1">Uncharacterized protein</fullName>
    </submittedName>
</protein>
<reference evidence="2" key="1">
    <citation type="submission" date="2019-03" db="EMBL/GenBank/DDBJ databases">
        <title>Whole genome sequencing of Borrelia miyamotoi strains isolated at the Russian territory.</title>
        <authorList>
            <person name="Kuleshov K.V."/>
            <person name="Platonov A.E."/>
            <person name="Goptar I.A."/>
            <person name="Shipulin G.A."/>
            <person name="Markelov M.L."/>
            <person name="Koetsveld J."/>
            <person name="Kolyasnikova N.M."/>
            <person name="Sarksyan D.S."/>
            <person name="Toporkova M.G."/>
            <person name="Hovius J.W."/>
        </authorList>
    </citation>
    <scope>NUCLEOTIDE SEQUENCE [LARGE SCALE GENOMIC DNA]</scope>
    <source>
        <strain evidence="2">Yekat-76</strain>
    </source>
</reference>
<organism evidence="1 2">
    <name type="scientific">Borrelia miyamotoi</name>
    <dbReference type="NCBI Taxonomy" id="47466"/>
    <lineage>
        <taxon>Bacteria</taxon>
        <taxon>Pseudomonadati</taxon>
        <taxon>Spirochaetota</taxon>
        <taxon>Spirochaetia</taxon>
        <taxon>Spirochaetales</taxon>
        <taxon>Borreliaceae</taxon>
        <taxon>Borrelia</taxon>
    </lineage>
</organism>
<dbReference type="RefSeq" id="WP_156768796.1">
    <property type="nucleotide sequence ID" value="NZ_CP024316.2"/>
</dbReference>
<gene>
    <name evidence="1" type="ORF">EZU67_06915</name>
</gene>
<name>A0AAQ3CLR0_9SPIR</name>